<name>A0A160MG57_9BACI</name>
<gene>
    <name evidence="9" type="ORF">A361_25015</name>
</gene>
<evidence type="ECO:0000256" key="3">
    <source>
        <dbReference type="ARBA" id="ARBA00022475"/>
    </source>
</evidence>
<evidence type="ECO:0000256" key="6">
    <source>
        <dbReference type="ARBA" id="ARBA00023136"/>
    </source>
</evidence>
<dbReference type="eggNOG" id="COG1835">
    <property type="taxonomic scope" value="Bacteria"/>
</dbReference>
<dbReference type="PANTHER" id="PTHR40074">
    <property type="entry name" value="O-ACETYLTRANSFERASE WECH"/>
    <property type="match status" value="1"/>
</dbReference>
<feature type="domain" description="Acyltransferase 3" evidence="8">
    <location>
        <begin position="10"/>
        <end position="330"/>
    </location>
</feature>
<evidence type="ECO:0000313" key="9">
    <source>
        <dbReference type="EMBL" id="AND42272.1"/>
    </source>
</evidence>
<keyword evidence="5 7" id="KW-1133">Transmembrane helix</keyword>
<dbReference type="Proteomes" id="UP000077856">
    <property type="component" value="Chromosome"/>
</dbReference>
<evidence type="ECO:0000256" key="5">
    <source>
        <dbReference type="ARBA" id="ARBA00022989"/>
    </source>
</evidence>
<feature type="transmembrane region" description="Helical" evidence="7">
    <location>
        <begin position="191"/>
        <end position="210"/>
    </location>
</feature>
<feature type="transmembrane region" description="Helical" evidence="7">
    <location>
        <begin position="87"/>
        <end position="106"/>
    </location>
</feature>
<keyword evidence="4 7" id="KW-0812">Transmembrane</keyword>
<evidence type="ECO:0000256" key="4">
    <source>
        <dbReference type="ARBA" id="ARBA00022692"/>
    </source>
</evidence>
<dbReference type="GO" id="GO:0016413">
    <property type="term" value="F:O-acetyltransferase activity"/>
    <property type="evidence" value="ECO:0007669"/>
    <property type="project" value="TreeGrafter"/>
</dbReference>
<feature type="transmembrane region" description="Helical" evidence="7">
    <location>
        <begin position="314"/>
        <end position="333"/>
    </location>
</feature>
<evidence type="ECO:0000259" key="8">
    <source>
        <dbReference type="Pfam" id="PF01757"/>
    </source>
</evidence>
<feature type="transmembrane region" description="Helical" evidence="7">
    <location>
        <begin position="118"/>
        <end position="142"/>
    </location>
</feature>
<feature type="transmembrane region" description="Helical" evidence="7">
    <location>
        <begin position="12"/>
        <end position="33"/>
    </location>
</feature>
<dbReference type="KEGG" id="bon:A361_25015"/>
<feature type="transmembrane region" description="Helical" evidence="7">
    <location>
        <begin position="222"/>
        <end position="239"/>
    </location>
</feature>
<dbReference type="AlphaFoldDB" id="A0A160MG57"/>
<keyword evidence="6 7" id="KW-0472">Membrane</keyword>
<dbReference type="GO" id="GO:0009246">
    <property type="term" value="P:enterobacterial common antigen biosynthetic process"/>
    <property type="evidence" value="ECO:0007669"/>
    <property type="project" value="TreeGrafter"/>
</dbReference>
<comment type="similarity">
    <text evidence="2">Belongs to the acyltransferase 3 family.</text>
</comment>
<feature type="transmembrane region" description="Helical" evidence="7">
    <location>
        <begin position="45"/>
        <end position="67"/>
    </location>
</feature>
<sequence>MNKKNAHISEIHIIRAIACLLVLLVHVSATFYYQQGKEFNDITYFINQISRFGTPMFALISGFLLFYQVRYKGFKLDWFVSSRFTKIGLPFLFWSIVYLLFMYFELEANPFESGFKLFFIDFIFGNAFYHLYFMSIVFQFYLLFPILQLFRSKLIWPALLGISVFINLYFLKVYNPGQFNGLLGEMLSQRAFLPNWIFFFIFGGFLAYYYEPLSAFAKKYKILLSIAVLFVTAAAVWEYKHTGAIASNRATNMINIPIITLFIIGIGEQISKVKWLNFFFVKIGTLSMAIYLVHPLVIYFFQETAPVFIWKTELFPIVFGLILILTISLVKLIQLLPKNQYILTIPKRISSQESSKGMKPASLRYSSTQR</sequence>
<dbReference type="Pfam" id="PF01757">
    <property type="entry name" value="Acyl_transf_3"/>
    <property type="match status" value="1"/>
</dbReference>
<feature type="transmembrane region" description="Helical" evidence="7">
    <location>
        <begin position="279"/>
        <end position="302"/>
    </location>
</feature>
<evidence type="ECO:0000313" key="10">
    <source>
        <dbReference type="Proteomes" id="UP000077856"/>
    </source>
</evidence>
<dbReference type="InterPro" id="IPR002656">
    <property type="entry name" value="Acyl_transf_3_dom"/>
</dbReference>
<organism evidence="9 10">
    <name type="scientific">Cytobacillus oceanisediminis 2691</name>
    <dbReference type="NCBI Taxonomy" id="1196031"/>
    <lineage>
        <taxon>Bacteria</taxon>
        <taxon>Bacillati</taxon>
        <taxon>Bacillota</taxon>
        <taxon>Bacilli</taxon>
        <taxon>Bacillales</taxon>
        <taxon>Bacillaceae</taxon>
        <taxon>Cytobacillus</taxon>
    </lineage>
</organism>
<accession>A0A160MG57</accession>
<dbReference type="STRING" id="1196031.A361_25015"/>
<protein>
    <recommendedName>
        <fullName evidence="8">Acyltransferase 3 domain-containing protein</fullName>
    </recommendedName>
</protein>
<feature type="transmembrane region" description="Helical" evidence="7">
    <location>
        <begin position="154"/>
        <end position="171"/>
    </location>
</feature>
<dbReference type="PANTHER" id="PTHR40074:SF2">
    <property type="entry name" value="O-ACETYLTRANSFERASE WECH"/>
    <property type="match status" value="1"/>
</dbReference>
<reference evidence="9 10" key="1">
    <citation type="submission" date="2016-04" db="EMBL/GenBank/DDBJ databases">
        <title>Complete genome sequence of Bacillus oceanisediminis strain 2691.</title>
        <authorList>
            <person name="Jeong H."/>
            <person name="Kim H.J."/>
            <person name="Lee D.-W."/>
        </authorList>
    </citation>
    <scope>NUCLEOTIDE SEQUENCE [LARGE SCALE GENOMIC DNA]</scope>
    <source>
        <strain evidence="9 10">2691</strain>
    </source>
</reference>
<keyword evidence="3" id="KW-1003">Cell membrane</keyword>
<evidence type="ECO:0000256" key="2">
    <source>
        <dbReference type="ARBA" id="ARBA00007400"/>
    </source>
</evidence>
<dbReference type="EMBL" id="CP015506">
    <property type="protein sequence ID" value="AND42272.1"/>
    <property type="molecule type" value="Genomic_DNA"/>
</dbReference>
<feature type="transmembrane region" description="Helical" evidence="7">
    <location>
        <begin position="251"/>
        <end position="267"/>
    </location>
</feature>
<comment type="subcellular location">
    <subcellularLocation>
        <location evidence="1">Cell membrane</location>
        <topology evidence="1">Multi-pass membrane protein</topology>
    </subcellularLocation>
</comment>
<proteinExistence type="inferred from homology"/>
<dbReference type="RefSeq" id="WP_019380762.1">
    <property type="nucleotide sequence ID" value="NZ_CP015506.1"/>
</dbReference>
<evidence type="ECO:0000256" key="7">
    <source>
        <dbReference type="SAM" id="Phobius"/>
    </source>
</evidence>
<evidence type="ECO:0000256" key="1">
    <source>
        <dbReference type="ARBA" id="ARBA00004651"/>
    </source>
</evidence>
<dbReference type="GO" id="GO:0005886">
    <property type="term" value="C:plasma membrane"/>
    <property type="evidence" value="ECO:0007669"/>
    <property type="project" value="UniProtKB-SubCell"/>
</dbReference>